<evidence type="ECO:0000256" key="1">
    <source>
        <dbReference type="SAM" id="MobiDB-lite"/>
    </source>
</evidence>
<feature type="region of interest" description="Disordered" evidence="1">
    <location>
        <begin position="64"/>
        <end position="92"/>
    </location>
</feature>
<dbReference type="EMBL" id="MU853334">
    <property type="protein sequence ID" value="KAK4115629.1"/>
    <property type="molecule type" value="Genomic_DNA"/>
</dbReference>
<evidence type="ECO:0000313" key="2">
    <source>
        <dbReference type="EMBL" id="KAK4115629.1"/>
    </source>
</evidence>
<proteinExistence type="predicted"/>
<dbReference type="Proteomes" id="UP001302812">
    <property type="component" value="Unassembled WGS sequence"/>
</dbReference>
<protein>
    <submittedName>
        <fullName evidence="2">Uncharacterized protein</fullName>
    </submittedName>
</protein>
<gene>
    <name evidence="2" type="ORF">N656DRAFT_390003</name>
</gene>
<accession>A0AAN6YWM5</accession>
<reference evidence="2" key="1">
    <citation type="journal article" date="2023" name="Mol. Phylogenet. Evol.">
        <title>Genome-scale phylogeny and comparative genomics of the fungal order Sordariales.</title>
        <authorList>
            <person name="Hensen N."/>
            <person name="Bonometti L."/>
            <person name="Westerberg I."/>
            <person name="Brannstrom I.O."/>
            <person name="Guillou S."/>
            <person name="Cros-Aarteil S."/>
            <person name="Calhoun S."/>
            <person name="Haridas S."/>
            <person name="Kuo A."/>
            <person name="Mondo S."/>
            <person name="Pangilinan J."/>
            <person name="Riley R."/>
            <person name="LaButti K."/>
            <person name="Andreopoulos B."/>
            <person name="Lipzen A."/>
            <person name="Chen C."/>
            <person name="Yan M."/>
            <person name="Daum C."/>
            <person name="Ng V."/>
            <person name="Clum A."/>
            <person name="Steindorff A."/>
            <person name="Ohm R.A."/>
            <person name="Martin F."/>
            <person name="Silar P."/>
            <person name="Natvig D.O."/>
            <person name="Lalanne C."/>
            <person name="Gautier V."/>
            <person name="Ament-Velasquez S.L."/>
            <person name="Kruys A."/>
            <person name="Hutchinson M.I."/>
            <person name="Powell A.J."/>
            <person name="Barry K."/>
            <person name="Miller A.N."/>
            <person name="Grigoriev I.V."/>
            <person name="Debuchy R."/>
            <person name="Gladieux P."/>
            <person name="Hiltunen Thoren M."/>
            <person name="Johannesson H."/>
        </authorList>
    </citation>
    <scope>NUCLEOTIDE SEQUENCE</scope>
    <source>
        <strain evidence="2">CBS 508.74</strain>
    </source>
</reference>
<reference evidence="2" key="2">
    <citation type="submission" date="2023-05" db="EMBL/GenBank/DDBJ databases">
        <authorList>
            <consortium name="Lawrence Berkeley National Laboratory"/>
            <person name="Steindorff A."/>
            <person name="Hensen N."/>
            <person name="Bonometti L."/>
            <person name="Westerberg I."/>
            <person name="Brannstrom I.O."/>
            <person name="Guillou S."/>
            <person name="Cros-Aarteil S."/>
            <person name="Calhoun S."/>
            <person name="Haridas S."/>
            <person name="Kuo A."/>
            <person name="Mondo S."/>
            <person name="Pangilinan J."/>
            <person name="Riley R."/>
            <person name="Labutti K."/>
            <person name="Andreopoulos B."/>
            <person name="Lipzen A."/>
            <person name="Chen C."/>
            <person name="Yanf M."/>
            <person name="Daum C."/>
            <person name="Ng V."/>
            <person name="Clum A."/>
            <person name="Ohm R."/>
            <person name="Martin F."/>
            <person name="Silar P."/>
            <person name="Natvig D."/>
            <person name="Lalanne C."/>
            <person name="Gautier V."/>
            <person name="Ament-Velasquez S.L."/>
            <person name="Kruys A."/>
            <person name="Hutchinson M.I."/>
            <person name="Powell A.J."/>
            <person name="Barry K."/>
            <person name="Miller A.N."/>
            <person name="Grigoriev I.V."/>
            <person name="Debuchy R."/>
            <person name="Gladieux P."/>
            <person name="Thoren M.H."/>
            <person name="Johannesson H."/>
        </authorList>
    </citation>
    <scope>NUCLEOTIDE SEQUENCE</scope>
    <source>
        <strain evidence="2">CBS 508.74</strain>
    </source>
</reference>
<organism evidence="2 3">
    <name type="scientific">Canariomyces notabilis</name>
    <dbReference type="NCBI Taxonomy" id="2074819"/>
    <lineage>
        <taxon>Eukaryota</taxon>
        <taxon>Fungi</taxon>
        <taxon>Dikarya</taxon>
        <taxon>Ascomycota</taxon>
        <taxon>Pezizomycotina</taxon>
        <taxon>Sordariomycetes</taxon>
        <taxon>Sordariomycetidae</taxon>
        <taxon>Sordariales</taxon>
        <taxon>Chaetomiaceae</taxon>
        <taxon>Canariomyces</taxon>
    </lineage>
</organism>
<keyword evidence="3" id="KW-1185">Reference proteome</keyword>
<evidence type="ECO:0000313" key="3">
    <source>
        <dbReference type="Proteomes" id="UP001302812"/>
    </source>
</evidence>
<name>A0AAN6YWM5_9PEZI</name>
<dbReference type="GeneID" id="89933615"/>
<dbReference type="AlphaFoldDB" id="A0AAN6YWM5"/>
<comment type="caution">
    <text evidence="2">The sequence shown here is derived from an EMBL/GenBank/DDBJ whole genome shotgun (WGS) entry which is preliminary data.</text>
</comment>
<dbReference type="RefSeq" id="XP_064673199.1">
    <property type="nucleotide sequence ID" value="XM_064809491.1"/>
</dbReference>
<sequence length="242" mass="26968">MDDIERLPSITARRTFQGCVLAGLAQLQFVTRGRHSKAWQLPYGQGTFLFLTTRRMMADVHGKTDRCKTQQARSLRSGTLKIPPGGTGPTSRSRRLYFSSWIRASSDYHSTRIISNPALLPILTLSDNDHGCSRRHSRPSAGLSQLSTTPTKSPCVVVGIVGHARRTHTSNILDASHSHSAWGPTDVRTWRRVPQPIFRATRLPGGCCEPLLQLCTHRGYQAQRRQQFSVHSPGSHGELHRC</sequence>